<dbReference type="OrthoDB" id="3204157at2759"/>
<comment type="caution">
    <text evidence="2">The sequence shown here is derived from an EMBL/GenBank/DDBJ whole genome shotgun (WGS) entry which is preliminary data.</text>
</comment>
<name>A0A8H6TCT3_9AGAR</name>
<dbReference type="GeneID" id="59339573"/>
<dbReference type="EMBL" id="JACAZF010000001">
    <property type="protein sequence ID" value="KAF7314944.1"/>
    <property type="molecule type" value="Genomic_DNA"/>
</dbReference>
<feature type="domain" description="BTB" evidence="1">
    <location>
        <begin position="22"/>
        <end position="51"/>
    </location>
</feature>
<dbReference type="AlphaFoldDB" id="A0A8H6TCT3"/>
<keyword evidence="3" id="KW-1185">Reference proteome</keyword>
<reference evidence="2" key="1">
    <citation type="submission" date="2020-05" db="EMBL/GenBank/DDBJ databases">
        <title>Mycena genomes resolve the evolution of fungal bioluminescence.</title>
        <authorList>
            <person name="Tsai I.J."/>
        </authorList>
    </citation>
    <scope>NUCLEOTIDE SEQUENCE</scope>
    <source>
        <strain evidence="2">171206Taipei</strain>
    </source>
</reference>
<organism evidence="2 3">
    <name type="scientific">Mycena indigotica</name>
    <dbReference type="NCBI Taxonomy" id="2126181"/>
    <lineage>
        <taxon>Eukaryota</taxon>
        <taxon>Fungi</taxon>
        <taxon>Dikarya</taxon>
        <taxon>Basidiomycota</taxon>
        <taxon>Agaricomycotina</taxon>
        <taxon>Agaricomycetes</taxon>
        <taxon>Agaricomycetidae</taxon>
        <taxon>Agaricales</taxon>
        <taxon>Marasmiineae</taxon>
        <taxon>Mycenaceae</taxon>
        <taxon>Mycena</taxon>
    </lineage>
</organism>
<accession>A0A8H6TCT3</accession>
<protein>
    <submittedName>
        <fullName evidence="2">BTB domain-containing protein</fullName>
    </submittedName>
</protein>
<dbReference type="InterPro" id="IPR011333">
    <property type="entry name" value="SKP1/BTB/POZ_sf"/>
</dbReference>
<gene>
    <name evidence="2" type="ORF">MIND_00008400</name>
</gene>
<dbReference type="InterPro" id="IPR000210">
    <property type="entry name" value="BTB/POZ_dom"/>
</dbReference>
<evidence type="ECO:0000259" key="1">
    <source>
        <dbReference type="PROSITE" id="PS50097"/>
    </source>
</evidence>
<evidence type="ECO:0000313" key="3">
    <source>
        <dbReference type="Proteomes" id="UP000636479"/>
    </source>
</evidence>
<dbReference type="Proteomes" id="UP000636479">
    <property type="component" value="Unassembled WGS sequence"/>
</dbReference>
<evidence type="ECO:0000313" key="2">
    <source>
        <dbReference type="EMBL" id="KAF7314944.1"/>
    </source>
</evidence>
<dbReference type="CDD" id="cd18186">
    <property type="entry name" value="BTB_POZ_ZBTB_KLHL-like"/>
    <property type="match status" value="1"/>
</dbReference>
<dbReference type="RefSeq" id="XP_037224967.1">
    <property type="nucleotide sequence ID" value="XM_037357057.1"/>
</dbReference>
<sequence>MDVDNIETISSQRIEELWFADGNIILQAGNTQFRLYKGILAARSPIFRDMLALPQPPEAELVDGCPVVEMHDDSAELAIFFSAIFIPQYFAPFPNETTFDKLYACLHISHKYDVEYIYRRSLIHLSSGYCTTLEKFDEYVYNSHLLNPLGRPSWGLIVQRTSESSTPISETAKSVKFVRRLRLIALALSVDALWLLPNALLSLCREIPTPIDLAQALLPDDSESESHDESISGSLNRFLPKPFVARLLHGYGALQHDPFDLIAYLTDPMDIEGCEDPSRCFRSRVQTAHRAHRRISQHPLTALHSSTPRSWERVLSRLCPVCGTSLTEARKAARQRAWDKLPVDFGLPPWPELERMKAEASGPNLFC</sequence>
<proteinExistence type="predicted"/>
<dbReference type="PROSITE" id="PS50097">
    <property type="entry name" value="BTB"/>
    <property type="match status" value="1"/>
</dbReference>
<dbReference type="Gene3D" id="3.30.710.10">
    <property type="entry name" value="Potassium Channel Kv1.1, Chain A"/>
    <property type="match status" value="1"/>
</dbReference>